<keyword evidence="2" id="KW-1185">Reference proteome</keyword>
<name>A0ABN0RLL0_9FLAO</name>
<gene>
    <name evidence="1" type="ORF">KLA_13309</name>
</gene>
<organism evidence="1 2">
    <name type="scientific">Cellulophaga geojensis KL-A</name>
    <dbReference type="NCBI Taxonomy" id="1328323"/>
    <lineage>
        <taxon>Bacteria</taxon>
        <taxon>Pseudomonadati</taxon>
        <taxon>Bacteroidota</taxon>
        <taxon>Flavobacteriia</taxon>
        <taxon>Flavobacteriales</taxon>
        <taxon>Flavobacteriaceae</taxon>
        <taxon>Cellulophaga</taxon>
    </lineage>
</organism>
<sequence length="76" mass="8405">MKNFKLEVNEMLKRNELKTVFGGNLGFKNPCPCSTEYTIDTADELPNNSNPRTCSYPASFPSGFMCSGIEINGKCC</sequence>
<accession>A0ABN0RLL0</accession>
<comment type="caution">
    <text evidence="1">The sequence shown here is derived from an EMBL/GenBank/DDBJ whole genome shotgun (WGS) entry which is preliminary data.</text>
</comment>
<evidence type="ECO:0000313" key="1">
    <source>
        <dbReference type="EMBL" id="EWH12766.1"/>
    </source>
</evidence>
<dbReference type="RefSeq" id="WP_034646345.1">
    <property type="nucleotide sequence ID" value="NZ_ARZX01000018.1"/>
</dbReference>
<protein>
    <recommendedName>
        <fullName evidence="3">Natural product</fullName>
    </recommendedName>
</protein>
<evidence type="ECO:0000313" key="2">
    <source>
        <dbReference type="Proteomes" id="UP000019275"/>
    </source>
</evidence>
<reference evidence="1 2" key="1">
    <citation type="journal article" date="2014" name="Genome Announc.">
        <title>Draft Genome Sequence of the Carrageenan-Degrading Bacterium Cellulophaga sp. Strain KL-A, Isolated from Decaying Marine Algae.</title>
        <authorList>
            <person name="Shan D."/>
            <person name="Ying J."/>
            <person name="Li X."/>
            <person name="Gao Z."/>
            <person name="Wei G."/>
            <person name="Shao Z."/>
        </authorList>
    </citation>
    <scope>NUCLEOTIDE SEQUENCE [LARGE SCALE GENOMIC DNA]</scope>
    <source>
        <strain evidence="1 2">KL-A</strain>
    </source>
</reference>
<dbReference type="Proteomes" id="UP000019275">
    <property type="component" value="Unassembled WGS sequence"/>
</dbReference>
<proteinExistence type="predicted"/>
<evidence type="ECO:0008006" key="3">
    <source>
        <dbReference type="Google" id="ProtNLM"/>
    </source>
</evidence>
<dbReference type="EMBL" id="ARZX01000018">
    <property type="protein sequence ID" value="EWH12766.1"/>
    <property type="molecule type" value="Genomic_DNA"/>
</dbReference>